<dbReference type="GO" id="GO:0000160">
    <property type="term" value="P:phosphorelay signal transduction system"/>
    <property type="evidence" value="ECO:0007669"/>
    <property type="project" value="InterPro"/>
</dbReference>
<dbReference type="AlphaFoldDB" id="A0A921NTJ0"/>
<feature type="domain" description="Response regulatory" evidence="3">
    <location>
        <begin position="3"/>
        <end position="119"/>
    </location>
</feature>
<sequence length="402" mass="43847">MNRVLIADDSRLQRRVLSSALRRWGFEVIEAASGEQAIELCTAYSPDLIVCDWMMPGMNGLEFCRAIRRLDLANYVYIILLTSKSAPGEVVQGLDAGADDFLSKPIDTTEFRARLSAGERILTIERSLSAQNRLVRDTLDRMKSVYESLDRDLIEARKLQMSLVPTRSTRHPGGQVDYLFRPSGHIGGDLVGQVPLSEGRFGIYALDVSGHGIASALITARLSGWLSGANPEHNIALTRRDGRVVIRPPHEICARLNRIFHEEIETDHYFTMVFADVDLDSGRLSIAQAGHPYPLIQRAGGEVESVGEGGMPIGLLDDAVYTSVEAHLAPGDRLFIHSDGLTECAGMTGEALGEAGLSRLVAQNAHLDGPGLLDKMTGTLAALRQSMEFEDDISGVLVARQA</sequence>
<reference evidence="4" key="1">
    <citation type="submission" date="2013-03" db="EMBL/GenBank/DDBJ databases">
        <title>Genome Sequence of the Profundibacterium mesophilum strain KAUST100406-0324T from Red Sea, a novel genus in the family Rhodobacteraceae.</title>
        <authorList>
            <person name="Essack M."/>
            <person name="Alam I."/>
            <person name="Lafi F."/>
            <person name="Alawi W."/>
            <person name="Kamanu F."/>
            <person name="Al-Suwailem A."/>
            <person name="Lee O.O."/>
            <person name="Xu Y."/>
            <person name="Bajic V."/>
            <person name="Qian P.-Y."/>
            <person name="Archer J."/>
        </authorList>
    </citation>
    <scope>NUCLEOTIDE SEQUENCE</scope>
    <source>
        <strain evidence="4">KAUST100406-0324</strain>
    </source>
</reference>
<dbReference type="Proteomes" id="UP000698242">
    <property type="component" value="Unassembled WGS sequence"/>
</dbReference>
<name>A0A921NTJ0_9RHOB</name>
<comment type="caution">
    <text evidence="4">The sequence shown here is derived from an EMBL/GenBank/DDBJ whole genome shotgun (WGS) entry which is preliminary data.</text>
</comment>
<dbReference type="Pfam" id="PF07228">
    <property type="entry name" value="SpoIIE"/>
    <property type="match status" value="1"/>
</dbReference>
<evidence type="ECO:0000256" key="2">
    <source>
        <dbReference type="PROSITE-ProRule" id="PRU00169"/>
    </source>
</evidence>
<dbReference type="GO" id="GO:0016791">
    <property type="term" value="F:phosphatase activity"/>
    <property type="evidence" value="ECO:0007669"/>
    <property type="project" value="TreeGrafter"/>
</dbReference>
<dbReference type="InterPro" id="IPR001789">
    <property type="entry name" value="Sig_transdc_resp-reg_receiver"/>
</dbReference>
<evidence type="ECO:0000313" key="5">
    <source>
        <dbReference type="Proteomes" id="UP000698242"/>
    </source>
</evidence>
<dbReference type="CDD" id="cd17574">
    <property type="entry name" value="REC_OmpR"/>
    <property type="match status" value="1"/>
</dbReference>
<dbReference type="PANTHER" id="PTHR43156">
    <property type="entry name" value="STAGE II SPORULATION PROTEIN E-RELATED"/>
    <property type="match status" value="1"/>
</dbReference>
<dbReference type="PANTHER" id="PTHR43156:SF2">
    <property type="entry name" value="STAGE II SPORULATION PROTEIN E"/>
    <property type="match status" value="1"/>
</dbReference>
<feature type="modified residue" description="4-aspartylphosphate" evidence="2">
    <location>
        <position position="52"/>
    </location>
</feature>
<dbReference type="InterPro" id="IPR011006">
    <property type="entry name" value="CheY-like_superfamily"/>
</dbReference>
<organism evidence="4 5">
    <name type="scientific">Profundibacterium mesophilum KAUST100406-0324</name>
    <dbReference type="NCBI Taxonomy" id="1037889"/>
    <lineage>
        <taxon>Bacteria</taxon>
        <taxon>Pseudomonadati</taxon>
        <taxon>Pseudomonadota</taxon>
        <taxon>Alphaproteobacteria</taxon>
        <taxon>Rhodobacterales</taxon>
        <taxon>Roseobacteraceae</taxon>
        <taxon>Profundibacterium</taxon>
    </lineage>
</organism>
<evidence type="ECO:0000256" key="1">
    <source>
        <dbReference type="ARBA" id="ARBA00022801"/>
    </source>
</evidence>
<protein>
    <submittedName>
        <fullName evidence="4">Response regulator receiver protein</fullName>
    </submittedName>
</protein>
<dbReference type="SMART" id="SM00448">
    <property type="entry name" value="REC"/>
    <property type="match status" value="1"/>
</dbReference>
<dbReference type="PROSITE" id="PS50110">
    <property type="entry name" value="RESPONSE_REGULATORY"/>
    <property type="match status" value="1"/>
</dbReference>
<dbReference type="SUPFAM" id="SSF52172">
    <property type="entry name" value="CheY-like"/>
    <property type="match status" value="1"/>
</dbReference>
<dbReference type="InterPro" id="IPR052016">
    <property type="entry name" value="Bact_Sigma-Reg"/>
</dbReference>
<keyword evidence="5" id="KW-1185">Reference proteome</keyword>
<dbReference type="EMBL" id="APKE01000014">
    <property type="protein sequence ID" value="KAF0676339.1"/>
    <property type="molecule type" value="Genomic_DNA"/>
</dbReference>
<proteinExistence type="predicted"/>
<dbReference type="Gene3D" id="3.40.50.2300">
    <property type="match status" value="1"/>
</dbReference>
<accession>A0A921NTJ0</accession>
<evidence type="ECO:0000259" key="3">
    <source>
        <dbReference type="PROSITE" id="PS50110"/>
    </source>
</evidence>
<gene>
    <name evidence="4" type="ORF">PMES_01070</name>
</gene>
<keyword evidence="1" id="KW-0378">Hydrolase</keyword>
<dbReference type="SMART" id="SM00331">
    <property type="entry name" value="PP2C_SIG"/>
    <property type="match status" value="1"/>
</dbReference>
<dbReference type="Gene3D" id="3.60.40.10">
    <property type="entry name" value="PPM-type phosphatase domain"/>
    <property type="match status" value="1"/>
</dbReference>
<dbReference type="Pfam" id="PF00072">
    <property type="entry name" value="Response_reg"/>
    <property type="match status" value="1"/>
</dbReference>
<keyword evidence="2" id="KW-0597">Phosphoprotein</keyword>
<evidence type="ECO:0000313" key="4">
    <source>
        <dbReference type="EMBL" id="KAF0676339.1"/>
    </source>
</evidence>
<dbReference type="InterPro" id="IPR001932">
    <property type="entry name" value="PPM-type_phosphatase-like_dom"/>
</dbReference>
<dbReference type="InterPro" id="IPR036457">
    <property type="entry name" value="PPM-type-like_dom_sf"/>
</dbReference>